<name>A0A512PHR7_9CELL</name>
<accession>A0A512PHR7</accession>
<organism evidence="1 2">
    <name type="scientific">Cellulomonas soli</name>
    <dbReference type="NCBI Taxonomy" id="931535"/>
    <lineage>
        <taxon>Bacteria</taxon>
        <taxon>Bacillati</taxon>
        <taxon>Actinomycetota</taxon>
        <taxon>Actinomycetes</taxon>
        <taxon>Micrococcales</taxon>
        <taxon>Cellulomonadaceae</taxon>
        <taxon>Cellulomonas</taxon>
    </lineage>
</organism>
<sequence length="185" mass="19988">MGVPAGGWWWSEDEGYTAPERTVTASAEAVLDALYRQAVGVAEPRARARELASLERLLADPAVGMLRRIREARTATIRERVQAGEDTATIARSEGVTTRRIRQLAVERPTVTPAQARAAHRAAMAARKRHTAEARAARIAEAQGWQARIDSGATNRAELAAELGMTRRALADRLRAARAATEGAA</sequence>
<evidence type="ECO:0000313" key="2">
    <source>
        <dbReference type="Proteomes" id="UP000321798"/>
    </source>
</evidence>
<keyword evidence="2" id="KW-1185">Reference proteome</keyword>
<proteinExistence type="predicted"/>
<dbReference type="RefSeq" id="WP_146954448.1">
    <property type="nucleotide sequence ID" value="NZ_BAABBJ010000012.1"/>
</dbReference>
<dbReference type="EMBL" id="BKAL01000015">
    <property type="protein sequence ID" value="GEP70672.1"/>
    <property type="molecule type" value="Genomic_DNA"/>
</dbReference>
<comment type="caution">
    <text evidence="1">The sequence shown here is derived from an EMBL/GenBank/DDBJ whole genome shotgun (WGS) entry which is preliminary data.</text>
</comment>
<protein>
    <submittedName>
        <fullName evidence="1">Uncharacterized protein</fullName>
    </submittedName>
</protein>
<dbReference type="AlphaFoldDB" id="A0A512PHR7"/>
<gene>
    <name evidence="1" type="ORF">CSO01_33870</name>
</gene>
<evidence type="ECO:0000313" key="1">
    <source>
        <dbReference type="EMBL" id="GEP70672.1"/>
    </source>
</evidence>
<reference evidence="1 2" key="1">
    <citation type="submission" date="2019-07" db="EMBL/GenBank/DDBJ databases">
        <title>Whole genome shotgun sequence of Cellulomonas soli NBRC 109434.</title>
        <authorList>
            <person name="Hosoyama A."/>
            <person name="Uohara A."/>
            <person name="Ohji S."/>
            <person name="Ichikawa N."/>
        </authorList>
    </citation>
    <scope>NUCLEOTIDE SEQUENCE [LARGE SCALE GENOMIC DNA]</scope>
    <source>
        <strain evidence="1 2">NBRC 109434</strain>
    </source>
</reference>
<dbReference type="Proteomes" id="UP000321798">
    <property type="component" value="Unassembled WGS sequence"/>
</dbReference>